<protein>
    <submittedName>
        <fullName evidence="1">Uncharacterized protein</fullName>
    </submittedName>
</protein>
<name>A0ABU9MU82_9GAMM</name>
<dbReference type="Proteomes" id="UP001447008">
    <property type="component" value="Unassembled WGS sequence"/>
</dbReference>
<evidence type="ECO:0000313" key="2">
    <source>
        <dbReference type="Proteomes" id="UP001447008"/>
    </source>
</evidence>
<organism evidence="1 2">
    <name type="scientific">Pseudoalteromonas qingdaonensis</name>
    <dbReference type="NCBI Taxonomy" id="3131913"/>
    <lineage>
        <taxon>Bacteria</taxon>
        <taxon>Pseudomonadati</taxon>
        <taxon>Pseudomonadota</taxon>
        <taxon>Gammaproteobacteria</taxon>
        <taxon>Alteromonadales</taxon>
        <taxon>Pseudoalteromonadaceae</taxon>
        <taxon>Pseudoalteromonas</taxon>
    </lineage>
</organism>
<dbReference type="RefSeq" id="WP_342676989.1">
    <property type="nucleotide sequence ID" value="NZ_JBCGCU010000004.1"/>
</dbReference>
<accession>A0ABU9MU82</accession>
<sequence>MTQFRSVLAVFALRNDNALADFDALTQQPVLLGAPGQPPQLLCHLPRVC</sequence>
<keyword evidence="2" id="KW-1185">Reference proteome</keyword>
<dbReference type="EMBL" id="JBCGCU010000004">
    <property type="protein sequence ID" value="MEM0514844.1"/>
    <property type="molecule type" value="Genomic_DNA"/>
</dbReference>
<evidence type="ECO:0000313" key="1">
    <source>
        <dbReference type="EMBL" id="MEM0514844.1"/>
    </source>
</evidence>
<comment type="caution">
    <text evidence="1">The sequence shown here is derived from an EMBL/GenBank/DDBJ whole genome shotgun (WGS) entry which is preliminary data.</text>
</comment>
<reference evidence="1 2" key="1">
    <citation type="submission" date="2024-03" db="EMBL/GenBank/DDBJ databases">
        <title>Pseudoalteromonas qingdaonensis sp. nov., isolated from the intestines of marine benthic organisms.</title>
        <authorList>
            <person name="Lin X."/>
            <person name="Fang S."/>
            <person name="Hu X."/>
        </authorList>
    </citation>
    <scope>NUCLEOTIDE SEQUENCE [LARGE SCALE GENOMIC DNA]</scope>
    <source>
        <strain evidence="1 2">YIC-827</strain>
    </source>
</reference>
<proteinExistence type="predicted"/>
<gene>
    <name evidence="1" type="ORF">WCN91_05295</name>
</gene>